<dbReference type="InParanoid" id="F2TYV0"/>
<keyword evidence="2" id="KW-0963">Cytoplasm</keyword>
<evidence type="ECO:0000256" key="9">
    <source>
        <dbReference type="ARBA" id="ARBA00023273"/>
    </source>
</evidence>
<dbReference type="PANTHER" id="PTHR45973">
    <property type="entry name" value="PROTEIN PHOSPHATASE 1 REGULATORY SUBUNIT SDS22-RELATED"/>
    <property type="match status" value="1"/>
</dbReference>
<dbReference type="eggNOG" id="KOG0531">
    <property type="taxonomic scope" value="Eukaryota"/>
</dbReference>
<evidence type="ECO:0000256" key="5">
    <source>
        <dbReference type="ARBA" id="ARBA00022846"/>
    </source>
</evidence>
<organism evidence="13">
    <name type="scientific">Salpingoeca rosetta (strain ATCC 50818 / BSB-021)</name>
    <dbReference type="NCBI Taxonomy" id="946362"/>
    <lineage>
        <taxon>Eukaryota</taxon>
        <taxon>Choanoflagellata</taxon>
        <taxon>Craspedida</taxon>
        <taxon>Salpingoecidae</taxon>
        <taxon>Salpingoeca</taxon>
    </lineage>
</organism>
<evidence type="ECO:0000256" key="11">
    <source>
        <dbReference type="ARBA" id="ARBA00040950"/>
    </source>
</evidence>
<comment type="similarity">
    <text evidence="10">Belongs to the DRC3 family.</text>
</comment>
<evidence type="ECO:0000256" key="7">
    <source>
        <dbReference type="ARBA" id="ARBA00023069"/>
    </source>
</evidence>
<evidence type="ECO:0000256" key="3">
    <source>
        <dbReference type="ARBA" id="ARBA00022614"/>
    </source>
</evidence>
<evidence type="ECO:0000256" key="6">
    <source>
        <dbReference type="ARBA" id="ARBA00023054"/>
    </source>
</evidence>
<keyword evidence="6" id="KW-0175">Coiled coil</keyword>
<reference evidence="12" key="1">
    <citation type="submission" date="2009-08" db="EMBL/GenBank/DDBJ databases">
        <title>Annotation of Salpingoeca rosetta.</title>
        <authorList>
            <consortium name="The Broad Institute Genome Sequencing Platform"/>
            <person name="Russ C."/>
            <person name="Cuomo C."/>
            <person name="Burger G."/>
            <person name="Gray M.W."/>
            <person name="Holland P.W.H."/>
            <person name="King N."/>
            <person name="Lang F.B.F."/>
            <person name="Roger A.J."/>
            <person name="Ruiz-Trillo I."/>
            <person name="Young S.K."/>
            <person name="Zeng Q."/>
            <person name="Gargeya S."/>
            <person name="Alvarado L."/>
            <person name="Berlin A."/>
            <person name="Chapman S.B."/>
            <person name="Chen Z."/>
            <person name="Freedman E."/>
            <person name="Gellesch M."/>
            <person name="Goldberg J."/>
            <person name="Griggs A."/>
            <person name="Gujja S."/>
            <person name="Heilman E."/>
            <person name="Heiman D."/>
            <person name="Howarth C."/>
            <person name="Mehta T."/>
            <person name="Neiman D."/>
            <person name="Pearson M."/>
            <person name="Roberts A."/>
            <person name="Saif S."/>
            <person name="Shea T."/>
            <person name="Shenoy N."/>
            <person name="Sisk P."/>
            <person name="Stolte C."/>
            <person name="Sykes S."/>
            <person name="White J."/>
            <person name="Yandava C."/>
            <person name="Haas B."/>
            <person name="Nusbaum C."/>
            <person name="Birren B."/>
        </authorList>
    </citation>
    <scope>NUCLEOTIDE SEQUENCE [LARGE SCALE GENOMIC DNA]</scope>
    <source>
        <strain evidence="12">ATCC 50818</strain>
    </source>
</reference>
<dbReference type="GeneID" id="16078325"/>
<proteinExistence type="inferred from homology"/>
<dbReference type="FunCoup" id="F2TYV0">
    <property type="interactions" value="97"/>
</dbReference>
<evidence type="ECO:0000256" key="8">
    <source>
        <dbReference type="ARBA" id="ARBA00023212"/>
    </source>
</evidence>
<protein>
    <recommendedName>
        <fullName evidence="11">Dynein regulatory complex subunit 3</fullName>
    </recommendedName>
</protein>
<keyword evidence="4" id="KW-0677">Repeat</keyword>
<dbReference type="OMA" id="ENERYSM"/>
<dbReference type="GO" id="GO:0005929">
    <property type="term" value="C:cilium"/>
    <property type="evidence" value="ECO:0007669"/>
    <property type="project" value="TreeGrafter"/>
</dbReference>
<evidence type="ECO:0000313" key="12">
    <source>
        <dbReference type="EMBL" id="EGD78774.1"/>
    </source>
</evidence>
<keyword evidence="5" id="KW-0282">Flagellum</keyword>
<keyword evidence="7" id="KW-0969">Cilium</keyword>
<keyword evidence="9" id="KW-0966">Cell projection</keyword>
<dbReference type="InterPro" id="IPR001611">
    <property type="entry name" value="Leu-rich_rpt"/>
</dbReference>
<dbReference type="RefSeq" id="XP_004997730.1">
    <property type="nucleotide sequence ID" value="XM_004997673.1"/>
</dbReference>
<dbReference type="STRING" id="946362.F2TYV0"/>
<dbReference type="Proteomes" id="UP000007799">
    <property type="component" value="Unassembled WGS sequence"/>
</dbReference>
<name>F2TYV0_SALR5</name>
<keyword evidence="8" id="KW-0206">Cytoskeleton</keyword>
<dbReference type="InterPro" id="IPR050576">
    <property type="entry name" value="Cilia_flagella_integrity"/>
</dbReference>
<dbReference type="AlphaFoldDB" id="F2TYV0"/>
<evidence type="ECO:0000313" key="13">
    <source>
        <dbReference type="Proteomes" id="UP000007799"/>
    </source>
</evidence>
<dbReference type="PANTHER" id="PTHR45973:SF12">
    <property type="entry name" value="DYNEIN REGULATORY COMPLEX SUBUNIT 3"/>
    <property type="match status" value="1"/>
</dbReference>
<evidence type="ECO:0000256" key="1">
    <source>
        <dbReference type="ARBA" id="ARBA00004611"/>
    </source>
</evidence>
<evidence type="ECO:0000256" key="2">
    <source>
        <dbReference type="ARBA" id="ARBA00022490"/>
    </source>
</evidence>
<gene>
    <name evidence="12" type="ORF">PTSG_11782</name>
</gene>
<comment type="subcellular location">
    <subcellularLocation>
        <location evidence="1">Cytoplasm</location>
        <location evidence="1">Cytoskeleton</location>
        <location evidence="1">Flagellum axoneme</location>
    </subcellularLocation>
</comment>
<dbReference type="OrthoDB" id="27917at2759"/>
<keyword evidence="13" id="KW-1185">Reference proteome</keyword>
<evidence type="ECO:0000256" key="10">
    <source>
        <dbReference type="ARBA" id="ARBA00038378"/>
    </source>
</evidence>
<dbReference type="PROSITE" id="PS51450">
    <property type="entry name" value="LRR"/>
    <property type="match status" value="3"/>
</dbReference>
<evidence type="ECO:0000256" key="4">
    <source>
        <dbReference type="ARBA" id="ARBA00022737"/>
    </source>
</evidence>
<sequence length="290" mass="33167">MSMPFGFGEKVAVMSDDLIHKAIKEQAPEQVKVYKGNSGAEDKDVLSLRLDFQKILKIENLWSFTSLTHLQLDNNLIEVIEGLDELVNLEWLDLSFNCIEKLDGLSRLTKLKDLSVHHNSIKCIENLDTLEQLEVLSIGDNLLPSLEEAPIVYLRRFPKLQCLNLAGNPLCDDEQYEAYVVAHLPKLKFLDYRRVAEDTRRAALITYQDKLEVIYAKEEDEAVQRKQQEEAEAKLKLHKDSCVPGLSGNEFFRTVLDPSIRAMTVLPAVAELLDTFEEKFVEKVRRFDGC</sequence>
<accession>F2TYV0</accession>
<dbReference type="SUPFAM" id="SSF52058">
    <property type="entry name" value="L domain-like"/>
    <property type="match status" value="1"/>
</dbReference>
<dbReference type="Gene3D" id="3.80.10.10">
    <property type="entry name" value="Ribonuclease Inhibitor"/>
    <property type="match status" value="1"/>
</dbReference>
<dbReference type="EMBL" id="GL832957">
    <property type="protein sequence ID" value="EGD78774.1"/>
    <property type="molecule type" value="Genomic_DNA"/>
</dbReference>
<dbReference type="Pfam" id="PF14580">
    <property type="entry name" value="LRR_9"/>
    <property type="match status" value="1"/>
</dbReference>
<dbReference type="InterPro" id="IPR032675">
    <property type="entry name" value="LRR_dom_sf"/>
</dbReference>
<dbReference type="KEGG" id="sre:PTSG_11782"/>
<dbReference type="SMART" id="SM00365">
    <property type="entry name" value="LRR_SD22"/>
    <property type="match status" value="4"/>
</dbReference>
<keyword evidence="3" id="KW-0433">Leucine-rich repeat</keyword>